<protein>
    <submittedName>
        <fullName evidence="1">Uncharacterized protein</fullName>
    </submittedName>
</protein>
<dbReference type="STRING" id="1302690.BUE76_17790"/>
<evidence type="ECO:0000313" key="1">
    <source>
        <dbReference type="EMBL" id="SHF46255.1"/>
    </source>
</evidence>
<reference evidence="1 2" key="1">
    <citation type="submission" date="2016-11" db="EMBL/GenBank/DDBJ databases">
        <authorList>
            <person name="Jaros S."/>
            <person name="Januszkiewicz K."/>
            <person name="Wedrychowicz H."/>
        </authorList>
    </citation>
    <scope>NUCLEOTIDE SEQUENCE [LARGE SCALE GENOMIC DNA]</scope>
    <source>
        <strain evidence="1 2">DSM 26897</strain>
    </source>
</reference>
<dbReference type="EMBL" id="FQUO01000008">
    <property type="protein sequence ID" value="SHF46255.1"/>
    <property type="molecule type" value="Genomic_DNA"/>
</dbReference>
<dbReference type="Proteomes" id="UP000184368">
    <property type="component" value="Unassembled WGS sequence"/>
</dbReference>
<evidence type="ECO:0000313" key="2">
    <source>
        <dbReference type="Proteomes" id="UP000184368"/>
    </source>
</evidence>
<sequence length="86" mass="9752">MQEHLKDIFRALGKGDTQQLAGLFRRPGGRKHLENLTLILIGTLPQPIEEKQALYRGFVSVLDQMEGRIRRQEEGEEILAGVALEK</sequence>
<gene>
    <name evidence="1" type="ORF">SAMN05444008_108105</name>
</gene>
<keyword evidence="2" id="KW-1185">Reference proteome</keyword>
<name>A0A1M5BUY1_9BACT</name>
<dbReference type="OrthoDB" id="678448at2"/>
<organism evidence="1 2">
    <name type="scientific">Cnuella takakiae</name>
    <dbReference type="NCBI Taxonomy" id="1302690"/>
    <lineage>
        <taxon>Bacteria</taxon>
        <taxon>Pseudomonadati</taxon>
        <taxon>Bacteroidota</taxon>
        <taxon>Chitinophagia</taxon>
        <taxon>Chitinophagales</taxon>
        <taxon>Chitinophagaceae</taxon>
        <taxon>Cnuella</taxon>
    </lineage>
</organism>
<dbReference type="AlphaFoldDB" id="A0A1M5BUY1"/>
<dbReference type="RefSeq" id="WP_073043344.1">
    <property type="nucleotide sequence ID" value="NZ_FQUO01000008.1"/>
</dbReference>
<accession>A0A1M5BUY1</accession>
<proteinExistence type="predicted"/>